<dbReference type="PANTHER" id="PTHR46401:SF2">
    <property type="entry name" value="GLYCOSYLTRANSFERASE WBBK-RELATED"/>
    <property type="match status" value="1"/>
</dbReference>
<reference evidence="2 3" key="1">
    <citation type="submission" date="2016-09" db="EMBL/GenBank/DDBJ databases">
        <authorList>
            <person name="Capua I."/>
            <person name="De Benedictis P."/>
            <person name="Joannis T."/>
            <person name="Lombin L.H."/>
            <person name="Cattoli G."/>
        </authorList>
    </citation>
    <scope>NUCLEOTIDE SEQUENCE [LARGE SCALE GENOMIC DNA]</scope>
    <source>
        <strain evidence="2 3">ISLP-3</strain>
    </source>
</reference>
<accession>A0A1G6QCN9</accession>
<dbReference type="PANTHER" id="PTHR46401">
    <property type="entry name" value="GLYCOSYLTRANSFERASE WBBK-RELATED"/>
    <property type="match status" value="1"/>
</dbReference>
<evidence type="ECO:0000313" key="2">
    <source>
        <dbReference type="EMBL" id="SDC90139.1"/>
    </source>
</evidence>
<dbReference type="SUPFAM" id="SSF53756">
    <property type="entry name" value="UDP-Glycosyltransferase/glycogen phosphorylase"/>
    <property type="match status" value="1"/>
</dbReference>
<dbReference type="AlphaFoldDB" id="A0A1G6QCN9"/>
<protein>
    <submittedName>
        <fullName evidence="2">Glycosyltransferase involved in cell wall bisynthesis</fullName>
    </submittedName>
</protein>
<dbReference type="Proteomes" id="UP000199039">
    <property type="component" value="Unassembled WGS sequence"/>
</dbReference>
<organism evidence="2 3">
    <name type="scientific">Sanguibacter gelidistatuariae</name>
    <dbReference type="NCBI Taxonomy" id="1814289"/>
    <lineage>
        <taxon>Bacteria</taxon>
        <taxon>Bacillati</taxon>
        <taxon>Actinomycetota</taxon>
        <taxon>Actinomycetes</taxon>
        <taxon>Micrococcales</taxon>
        <taxon>Sanguibacteraceae</taxon>
        <taxon>Sanguibacter</taxon>
    </lineage>
</organism>
<evidence type="ECO:0000313" key="3">
    <source>
        <dbReference type="Proteomes" id="UP000199039"/>
    </source>
</evidence>
<dbReference type="Pfam" id="PF13692">
    <property type="entry name" value="Glyco_trans_1_4"/>
    <property type="match status" value="1"/>
</dbReference>
<dbReference type="RefSeq" id="WP_245701116.1">
    <property type="nucleotide sequence ID" value="NZ_FMYH01000004.1"/>
</dbReference>
<gene>
    <name evidence="2" type="ORF">SAMN05216410_2506</name>
</gene>
<proteinExistence type="predicted"/>
<sequence length="345" mass="36683">MGAQVYQQEITARASEALNATSTASPSPARPQWVVNQTIVRSMRSPLAGTARLPLGRLAVASARTRSMMGKLLYPRDCVVHRMDLSLPPAPEREVITIHDVVAWKFPDESAPIKVAAEEARRAAAVICVSQFSAQEAVELLGITDPFVVHNGVDERFFDAMAGPSAYLSALGLRGPYVLHAGGASKRKNLAALAQAWPKIHSARPDLTLVLSGPEHEDRTRLFASLAGTALVGRVPSGSVPGLVAGASVVVVPSLYEGFGLPALEAMAARTPVVAARTSSLPEVVGDTGVLVEPTGDDIAEGVLWAATHDARIQEMVEAARARAELFTWDRSAQEHAKVWRTVLG</sequence>
<dbReference type="STRING" id="1814289.SAMN05216410_2506"/>
<name>A0A1G6QCN9_9MICO</name>
<keyword evidence="3" id="KW-1185">Reference proteome</keyword>
<evidence type="ECO:0000256" key="1">
    <source>
        <dbReference type="ARBA" id="ARBA00022679"/>
    </source>
</evidence>
<dbReference type="EMBL" id="FMYH01000004">
    <property type="protein sequence ID" value="SDC90139.1"/>
    <property type="molecule type" value="Genomic_DNA"/>
</dbReference>
<keyword evidence="1 2" id="KW-0808">Transferase</keyword>
<dbReference type="GO" id="GO:0009103">
    <property type="term" value="P:lipopolysaccharide biosynthetic process"/>
    <property type="evidence" value="ECO:0007669"/>
    <property type="project" value="TreeGrafter"/>
</dbReference>
<dbReference type="CDD" id="cd03809">
    <property type="entry name" value="GT4_MtfB-like"/>
    <property type="match status" value="1"/>
</dbReference>
<dbReference type="Gene3D" id="3.40.50.2000">
    <property type="entry name" value="Glycogen Phosphorylase B"/>
    <property type="match status" value="2"/>
</dbReference>
<dbReference type="GO" id="GO:0016757">
    <property type="term" value="F:glycosyltransferase activity"/>
    <property type="evidence" value="ECO:0007669"/>
    <property type="project" value="TreeGrafter"/>
</dbReference>